<name>A0A2X1PNZ2_HAEIF</name>
<keyword evidence="1" id="KW-0645">Protease</keyword>
<dbReference type="EC" id="3.4.21.53" evidence="1"/>
<evidence type="ECO:0000313" key="1">
    <source>
        <dbReference type="EMBL" id="SPX41654.1"/>
    </source>
</evidence>
<dbReference type="AlphaFoldDB" id="A0A2X1PNZ2"/>
<dbReference type="GO" id="GO:0004252">
    <property type="term" value="F:serine-type endopeptidase activity"/>
    <property type="evidence" value="ECO:0007669"/>
    <property type="project" value="UniProtKB-EC"/>
</dbReference>
<reference evidence="1 2" key="1">
    <citation type="submission" date="2018-06" db="EMBL/GenBank/DDBJ databases">
        <authorList>
            <consortium name="Pathogen Informatics"/>
            <person name="Doyle S."/>
        </authorList>
    </citation>
    <scope>NUCLEOTIDE SEQUENCE [LARGE SCALE GENOMIC DNA]</scope>
    <source>
        <strain evidence="1 2">NCTC11872</strain>
    </source>
</reference>
<keyword evidence="1" id="KW-0378">Hydrolase</keyword>
<sequence>MAAHLPVSIRHKQNALELANVQERLEYLLGMMEAEADILQVEKTHSWSCQKTNGEKPA</sequence>
<proteinExistence type="predicted"/>
<protein>
    <submittedName>
        <fullName evidence="1">ATP-dependent protease La</fullName>
        <ecNumber evidence="1">3.4.21.53</ecNumber>
    </submittedName>
</protein>
<dbReference type="Proteomes" id="UP000249936">
    <property type="component" value="Unassembled WGS sequence"/>
</dbReference>
<evidence type="ECO:0000313" key="2">
    <source>
        <dbReference type="Proteomes" id="UP000249936"/>
    </source>
</evidence>
<dbReference type="GO" id="GO:0006508">
    <property type="term" value="P:proteolysis"/>
    <property type="evidence" value="ECO:0007669"/>
    <property type="project" value="UniProtKB-KW"/>
</dbReference>
<accession>A0A2X1PNZ2</accession>
<gene>
    <name evidence="1" type="primary">lon_4</name>
    <name evidence="1" type="ORF">NCTC11872_01264</name>
</gene>
<dbReference type="Gene3D" id="1.20.58.1480">
    <property type="match status" value="1"/>
</dbReference>
<organism evidence="1 2">
    <name type="scientific">Haemophilus influenzae</name>
    <dbReference type="NCBI Taxonomy" id="727"/>
    <lineage>
        <taxon>Bacteria</taxon>
        <taxon>Pseudomonadati</taxon>
        <taxon>Pseudomonadota</taxon>
        <taxon>Gammaproteobacteria</taxon>
        <taxon>Pasteurellales</taxon>
        <taxon>Pasteurellaceae</taxon>
        <taxon>Haemophilus</taxon>
    </lineage>
</organism>
<dbReference type="EMBL" id="UASK01000005">
    <property type="protein sequence ID" value="SPX41654.1"/>
    <property type="molecule type" value="Genomic_DNA"/>
</dbReference>